<dbReference type="Pfam" id="PF06985">
    <property type="entry name" value="HET"/>
    <property type="match status" value="1"/>
</dbReference>
<dbReference type="RefSeq" id="XP_023625473.1">
    <property type="nucleotide sequence ID" value="XM_023769705.1"/>
</dbReference>
<dbReference type="OrthoDB" id="3553147at2759"/>
<proteinExistence type="predicted"/>
<dbReference type="InterPro" id="IPR010730">
    <property type="entry name" value="HET"/>
</dbReference>
<evidence type="ECO:0000259" key="1">
    <source>
        <dbReference type="Pfam" id="PF06985"/>
    </source>
</evidence>
<protein>
    <recommendedName>
        <fullName evidence="1">Heterokaryon incompatibility domain-containing protein</fullName>
    </recommendedName>
</protein>
<evidence type="ECO:0000313" key="3">
    <source>
        <dbReference type="Proteomes" id="UP000225277"/>
    </source>
</evidence>
<gene>
    <name evidence="2" type="ORF">RCC_04427</name>
</gene>
<feature type="domain" description="Heterokaryon incompatibility" evidence="1">
    <location>
        <begin position="55"/>
        <end position="137"/>
    </location>
</feature>
<dbReference type="InterPro" id="IPR052895">
    <property type="entry name" value="HetReg/Transcr_Mod"/>
</dbReference>
<accession>A0A2D3VDE4</accession>
<dbReference type="GeneID" id="35599602"/>
<reference evidence="2 3" key="1">
    <citation type="submission" date="2016-03" db="EMBL/GenBank/DDBJ databases">
        <authorList>
            <person name="Ploux O."/>
        </authorList>
    </citation>
    <scope>NUCLEOTIDE SEQUENCE [LARGE SCALE GENOMIC DNA]</scope>
    <source>
        <strain evidence="2 3">URUG2</strain>
    </source>
</reference>
<dbReference type="PANTHER" id="PTHR24148:SF64">
    <property type="entry name" value="HETEROKARYON INCOMPATIBILITY DOMAIN-CONTAINING PROTEIN"/>
    <property type="match status" value="1"/>
</dbReference>
<sequence length="197" mass="22319">MIFQYAHLLKGSIRLARFHPDSTPARISLTLEHEQRYADRNVHFTALAYEPQASDAEMSEILLQGRTRRVPQRLWQALSALVDHHDTSGRFWIDYVCINQNNEAEKHDHKSRLADIHASADEVLLWLGVDHDVAGAEPDMAPNCSDVPSYRSGISTGSQTISPHIIERLQLQQAKKVVLIQGEMLAEVWRNDPHSAL</sequence>
<dbReference type="Proteomes" id="UP000225277">
    <property type="component" value="Unassembled WGS sequence"/>
</dbReference>
<dbReference type="PANTHER" id="PTHR24148">
    <property type="entry name" value="ANKYRIN REPEAT DOMAIN-CONTAINING PROTEIN 39 HOMOLOG-RELATED"/>
    <property type="match status" value="1"/>
</dbReference>
<evidence type="ECO:0000313" key="2">
    <source>
        <dbReference type="EMBL" id="CZT18583.1"/>
    </source>
</evidence>
<dbReference type="EMBL" id="FJUY01000006">
    <property type="protein sequence ID" value="CZT18583.1"/>
    <property type="molecule type" value="Genomic_DNA"/>
</dbReference>
<name>A0A2D3VDE4_9PEZI</name>
<keyword evidence="3" id="KW-1185">Reference proteome</keyword>
<organism evidence="2 3">
    <name type="scientific">Ramularia collo-cygni</name>
    <dbReference type="NCBI Taxonomy" id="112498"/>
    <lineage>
        <taxon>Eukaryota</taxon>
        <taxon>Fungi</taxon>
        <taxon>Dikarya</taxon>
        <taxon>Ascomycota</taxon>
        <taxon>Pezizomycotina</taxon>
        <taxon>Dothideomycetes</taxon>
        <taxon>Dothideomycetidae</taxon>
        <taxon>Mycosphaerellales</taxon>
        <taxon>Mycosphaerellaceae</taxon>
        <taxon>Ramularia</taxon>
    </lineage>
</organism>
<dbReference type="AlphaFoldDB" id="A0A2D3VDE4"/>